<protein>
    <submittedName>
        <fullName evidence="1">Capsule biosynthesis protein CapK</fullName>
    </submittedName>
</protein>
<name>A0A2L0FB83_SORCE</name>
<evidence type="ECO:0000313" key="1">
    <source>
        <dbReference type="EMBL" id="AUX48868.1"/>
    </source>
</evidence>
<sequence length="456" mass="52320">MYAALFRHVLFPLYETRLRGRATLTYLEEMERSQWRPESELRELNWRRMLEALRFAEERIPWYRRRFADYGVRVKDVHAPEDLTSFPVLTKADLRAHGDELLAEGWTGKLHKSGTGGSTGEPARFYYDHATYEHRSAAALRADRWAGAEIGQRELYIWGIPPVEPRWKKWKRQLHEAAIRKKTVSAFNLSEARLAEVVDEIFRYQPNIIVGYTNPLYYTARYALDTGRKLPALKGIIATAERLSKHQRETIEAAFQTPVFDRYGCREMMLIGAECERHEGKHLNMENIFVEIRCGQRLAKPGEPGEVLISDLVCRSMPLLRYKNEDVAVVSDKPCSCGRGLPMLASVEGRVLDMIVGPDGQLLAGEFFPYFFKDHPTVARFQVHQDKVRAITIKLIPGDGFKPDVAQLIERDLRRFLGDRANIQVQIVDDIPVTKGGKFRMTVSEVPIEFGREAAA</sequence>
<proteinExistence type="predicted"/>
<dbReference type="SUPFAM" id="SSF56801">
    <property type="entry name" value="Acetyl-CoA synthetase-like"/>
    <property type="match status" value="1"/>
</dbReference>
<gene>
    <name evidence="1" type="primary">capK</name>
    <name evidence="1" type="ORF">SOCE26_104110</name>
</gene>
<evidence type="ECO:0000313" key="2">
    <source>
        <dbReference type="Proteomes" id="UP000238348"/>
    </source>
</evidence>
<dbReference type="PANTHER" id="PTHR36932:SF1">
    <property type="entry name" value="CAPSULAR POLYSACCHARIDE BIOSYNTHESIS PROTEIN"/>
    <property type="match status" value="1"/>
</dbReference>
<dbReference type="PANTHER" id="PTHR36932">
    <property type="entry name" value="CAPSULAR POLYSACCHARIDE BIOSYNTHESIS PROTEIN"/>
    <property type="match status" value="1"/>
</dbReference>
<dbReference type="RefSeq" id="WP_104986656.1">
    <property type="nucleotide sequence ID" value="NZ_CP012673.1"/>
</dbReference>
<dbReference type="AlphaFoldDB" id="A0A2L0FB83"/>
<dbReference type="EMBL" id="CP012673">
    <property type="protein sequence ID" value="AUX48868.1"/>
    <property type="molecule type" value="Genomic_DNA"/>
</dbReference>
<reference evidence="1 2" key="1">
    <citation type="submission" date="2015-09" db="EMBL/GenBank/DDBJ databases">
        <title>Sorangium comparison.</title>
        <authorList>
            <person name="Zaburannyi N."/>
            <person name="Bunk B."/>
            <person name="Overmann J."/>
            <person name="Mueller R."/>
        </authorList>
    </citation>
    <scope>NUCLEOTIDE SEQUENCE [LARGE SCALE GENOMIC DNA]</scope>
    <source>
        <strain evidence="1 2">So ce26</strain>
    </source>
</reference>
<organism evidence="1 2">
    <name type="scientific">Sorangium cellulosum</name>
    <name type="common">Polyangium cellulosum</name>
    <dbReference type="NCBI Taxonomy" id="56"/>
    <lineage>
        <taxon>Bacteria</taxon>
        <taxon>Pseudomonadati</taxon>
        <taxon>Myxococcota</taxon>
        <taxon>Polyangia</taxon>
        <taxon>Polyangiales</taxon>
        <taxon>Polyangiaceae</taxon>
        <taxon>Sorangium</taxon>
    </lineage>
</organism>
<dbReference type="Gene3D" id="3.40.50.12780">
    <property type="entry name" value="N-terminal domain of ligase-like"/>
    <property type="match status" value="1"/>
</dbReference>
<dbReference type="OrthoDB" id="5484550at2"/>
<dbReference type="Proteomes" id="UP000238348">
    <property type="component" value="Chromosome"/>
</dbReference>
<accession>A0A2L0FB83</accession>
<dbReference type="InterPro" id="IPR042099">
    <property type="entry name" value="ANL_N_sf"/>
</dbReference>
<dbReference type="InterPro" id="IPR053158">
    <property type="entry name" value="CapK_Type1_Caps_Biosynth"/>
</dbReference>